<reference evidence="1 2" key="1">
    <citation type="submission" date="2019-03" db="EMBL/GenBank/DDBJ databases">
        <title>Single cell metagenomics reveals metabolic interactions within the superorganism composed of flagellate Streblomastix strix and complex community of Bacteroidetes bacteria on its surface.</title>
        <authorList>
            <person name="Treitli S.C."/>
            <person name="Kolisko M."/>
            <person name="Husnik F."/>
            <person name="Keeling P."/>
            <person name="Hampl V."/>
        </authorList>
    </citation>
    <scope>NUCLEOTIDE SEQUENCE [LARGE SCALE GENOMIC DNA]</scope>
    <source>
        <strain evidence="1">ST1C</strain>
    </source>
</reference>
<feature type="non-terminal residue" evidence="1">
    <location>
        <position position="50"/>
    </location>
</feature>
<sequence length="50" mass="5500">MNQPQKPALPTAAQISVHSEVVSAGSEHIILMGNANRLMQQLPPLNQYLY</sequence>
<evidence type="ECO:0000313" key="1">
    <source>
        <dbReference type="EMBL" id="KAA6354211.1"/>
    </source>
</evidence>
<gene>
    <name evidence="1" type="ORF">EZS28_050262</name>
</gene>
<name>A0A5J4T923_9EUKA</name>
<dbReference type="AlphaFoldDB" id="A0A5J4T923"/>
<protein>
    <submittedName>
        <fullName evidence="1">Uncharacterized protein</fullName>
    </submittedName>
</protein>
<dbReference type="Proteomes" id="UP000324800">
    <property type="component" value="Unassembled WGS sequence"/>
</dbReference>
<evidence type="ECO:0000313" key="2">
    <source>
        <dbReference type="Proteomes" id="UP000324800"/>
    </source>
</evidence>
<comment type="caution">
    <text evidence="1">The sequence shown here is derived from an EMBL/GenBank/DDBJ whole genome shotgun (WGS) entry which is preliminary data.</text>
</comment>
<dbReference type="EMBL" id="SNRW01036703">
    <property type="protein sequence ID" value="KAA6354211.1"/>
    <property type="molecule type" value="Genomic_DNA"/>
</dbReference>
<organism evidence="1 2">
    <name type="scientific">Streblomastix strix</name>
    <dbReference type="NCBI Taxonomy" id="222440"/>
    <lineage>
        <taxon>Eukaryota</taxon>
        <taxon>Metamonada</taxon>
        <taxon>Preaxostyla</taxon>
        <taxon>Oxymonadida</taxon>
        <taxon>Streblomastigidae</taxon>
        <taxon>Streblomastix</taxon>
    </lineage>
</organism>
<accession>A0A5J4T923</accession>
<proteinExistence type="predicted"/>